<keyword evidence="4 5" id="KW-0067">ATP-binding</keyword>
<dbReference type="PANTHER" id="PTHR43289">
    <property type="entry name" value="MITOGEN-ACTIVATED PROTEIN KINASE KINASE KINASE 20-RELATED"/>
    <property type="match status" value="1"/>
</dbReference>
<evidence type="ECO:0000313" key="10">
    <source>
        <dbReference type="Proteomes" id="UP000319383"/>
    </source>
</evidence>
<evidence type="ECO:0000259" key="8">
    <source>
        <dbReference type="PROSITE" id="PS50011"/>
    </source>
</evidence>
<protein>
    <submittedName>
        <fullName evidence="9">Serine/threonine-protein kinase PknB</fullName>
        <ecNumber evidence="9">2.7.11.1</ecNumber>
    </submittedName>
</protein>
<dbReference type="GO" id="GO:0005524">
    <property type="term" value="F:ATP binding"/>
    <property type="evidence" value="ECO:0007669"/>
    <property type="project" value="UniProtKB-UniRule"/>
</dbReference>
<dbReference type="InterPro" id="IPR008271">
    <property type="entry name" value="Ser/Thr_kinase_AS"/>
</dbReference>
<evidence type="ECO:0000256" key="4">
    <source>
        <dbReference type="ARBA" id="ARBA00022840"/>
    </source>
</evidence>
<keyword evidence="1 9" id="KW-0808">Transferase</keyword>
<dbReference type="EMBL" id="CP036276">
    <property type="protein sequence ID" value="QDU46740.1"/>
    <property type="molecule type" value="Genomic_DNA"/>
</dbReference>
<keyword evidence="10" id="KW-1185">Reference proteome</keyword>
<keyword evidence="7" id="KW-0472">Membrane</keyword>
<evidence type="ECO:0000256" key="5">
    <source>
        <dbReference type="PROSITE-ProRule" id="PRU10141"/>
    </source>
</evidence>
<feature type="binding site" evidence="5">
    <location>
        <position position="40"/>
    </location>
    <ligand>
        <name>ATP</name>
        <dbReference type="ChEBI" id="CHEBI:30616"/>
    </ligand>
</feature>
<evidence type="ECO:0000313" key="9">
    <source>
        <dbReference type="EMBL" id="QDU46740.1"/>
    </source>
</evidence>
<keyword evidence="2 5" id="KW-0547">Nucleotide-binding</keyword>
<dbReference type="InterPro" id="IPR011009">
    <property type="entry name" value="Kinase-like_dom_sf"/>
</dbReference>
<dbReference type="PROSITE" id="PS50011">
    <property type="entry name" value="PROTEIN_KINASE_DOM"/>
    <property type="match status" value="1"/>
</dbReference>
<evidence type="ECO:0000256" key="3">
    <source>
        <dbReference type="ARBA" id="ARBA00022777"/>
    </source>
</evidence>
<dbReference type="SUPFAM" id="SSF56112">
    <property type="entry name" value="Protein kinase-like (PK-like)"/>
    <property type="match status" value="1"/>
</dbReference>
<feature type="region of interest" description="Disordered" evidence="6">
    <location>
        <begin position="534"/>
        <end position="555"/>
    </location>
</feature>
<dbReference type="InterPro" id="IPR000719">
    <property type="entry name" value="Prot_kinase_dom"/>
</dbReference>
<dbReference type="PROSITE" id="PS00107">
    <property type="entry name" value="PROTEIN_KINASE_ATP"/>
    <property type="match status" value="1"/>
</dbReference>
<evidence type="ECO:0000256" key="7">
    <source>
        <dbReference type="SAM" id="Phobius"/>
    </source>
</evidence>
<dbReference type="CDD" id="cd14014">
    <property type="entry name" value="STKc_PknB_like"/>
    <property type="match status" value="1"/>
</dbReference>
<proteinExistence type="predicted"/>
<name>A0A517ZWC3_9PLAN</name>
<dbReference type="SMART" id="SM00220">
    <property type="entry name" value="S_TKc"/>
    <property type="match status" value="1"/>
</dbReference>
<keyword evidence="3 9" id="KW-0418">Kinase</keyword>
<dbReference type="GO" id="GO:0004674">
    <property type="term" value="F:protein serine/threonine kinase activity"/>
    <property type="evidence" value="ECO:0007669"/>
    <property type="project" value="UniProtKB-EC"/>
</dbReference>
<dbReference type="Proteomes" id="UP000319383">
    <property type="component" value="Chromosome"/>
</dbReference>
<sequence>MAGVPTRLGPFELKKQIGAGGMGVVYSAIYTKNGKKVALKLLPADLNEDIRLVKRFERELKVLQKMRHKNIVLCYGGGRKGAQKFYAMEYVDGGSMADLIRKKGRLTWEETIDYSLQLCAALEHAHDHGVVHRDLKPANLFLTKKGTLKLGDFGLARTNDATQLTAAGKTMGTFAYMSPEQICGKPPISHKTDLYAMGCVMFEMLTGKPPFMSDNPATLFHMHLSEQPPRVRAENMDCPIWLESVVQDLLAKPVDNRPLDALAVATQLEMVREKVAKQTSILENQATEKATVAGGDVDTAVAKDLLRRKKKKKRKPQLDTPIFEKTWFLVGALALLLLVVIYAVWPDSPAQKFAKAEALMKTGESVDQRKALKDYLLPLAEDYPDAEFAPQVQVYIDEVEMRKAEESILTRSKVGLTEPKSEAERLYVRAYEFEQFGDRISALEKYQSIVKVLDENDKTARPFVNLSRRQIAKIESGDTNDNRAELVRDALDRADNLYLNGETIKAQGVWKSVIALYQDNRELAPLVQRARDRQLEVDGGGVPSRPGENDAASTQ</sequence>
<keyword evidence="7" id="KW-1133">Transmembrane helix</keyword>
<organism evidence="9 10">
    <name type="scientific">Symmachiella dynata</name>
    <dbReference type="NCBI Taxonomy" id="2527995"/>
    <lineage>
        <taxon>Bacteria</taxon>
        <taxon>Pseudomonadati</taxon>
        <taxon>Planctomycetota</taxon>
        <taxon>Planctomycetia</taxon>
        <taxon>Planctomycetales</taxon>
        <taxon>Planctomycetaceae</taxon>
        <taxon>Symmachiella</taxon>
    </lineage>
</organism>
<feature type="domain" description="Protein kinase" evidence="8">
    <location>
        <begin position="11"/>
        <end position="275"/>
    </location>
</feature>
<gene>
    <name evidence="9" type="primary">pknB_20</name>
    <name evidence="9" type="ORF">Mal52_52620</name>
</gene>
<dbReference type="KEGG" id="sdyn:Mal52_52620"/>
<dbReference type="RefSeq" id="WP_197534454.1">
    <property type="nucleotide sequence ID" value="NZ_CP036276.1"/>
</dbReference>
<dbReference type="PANTHER" id="PTHR43289:SF6">
    <property type="entry name" value="SERINE_THREONINE-PROTEIN KINASE NEKL-3"/>
    <property type="match status" value="1"/>
</dbReference>
<dbReference type="Gene3D" id="1.10.510.10">
    <property type="entry name" value="Transferase(Phosphotransferase) domain 1"/>
    <property type="match status" value="1"/>
</dbReference>
<reference evidence="9 10" key="1">
    <citation type="submission" date="2019-02" db="EMBL/GenBank/DDBJ databases">
        <title>Deep-cultivation of Planctomycetes and their phenomic and genomic characterization uncovers novel biology.</title>
        <authorList>
            <person name="Wiegand S."/>
            <person name="Jogler M."/>
            <person name="Boedeker C."/>
            <person name="Pinto D."/>
            <person name="Vollmers J."/>
            <person name="Rivas-Marin E."/>
            <person name="Kohn T."/>
            <person name="Peeters S.H."/>
            <person name="Heuer A."/>
            <person name="Rast P."/>
            <person name="Oberbeckmann S."/>
            <person name="Bunk B."/>
            <person name="Jeske O."/>
            <person name="Meyerdierks A."/>
            <person name="Storesund J.E."/>
            <person name="Kallscheuer N."/>
            <person name="Luecker S."/>
            <person name="Lage O.M."/>
            <person name="Pohl T."/>
            <person name="Merkel B.J."/>
            <person name="Hornburger P."/>
            <person name="Mueller R.-W."/>
            <person name="Bruemmer F."/>
            <person name="Labrenz M."/>
            <person name="Spormann A.M."/>
            <person name="Op den Camp H."/>
            <person name="Overmann J."/>
            <person name="Amann R."/>
            <person name="Jetten M.S.M."/>
            <person name="Mascher T."/>
            <person name="Medema M.H."/>
            <person name="Devos D.P."/>
            <person name="Kaster A.-K."/>
            <person name="Ovreas L."/>
            <person name="Rohde M."/>
            <person name="Galperin M.Y."/>
            <person name="Jogler C."/>
        </authorList>
    </citation>
    <scope>NUCLEOTIDE SEQUENCE [LARGE SCALE GENOMIC DNA]</scope>
    <source>
        <strain evidence="9 10">Mal52</strain>
    </source>
</reference>
<accession>A0A517ZWC3</accession>
<dbReference type="Pfam" id="PF00069">
    <property type="entry name" value="Pkinase"/>
    <property type="match status" value="1"/>
</dbReference>
<dbReference type="AlphaFoldDB" id="A0A517ZWC3"/>
<evidence type="ECO:0000256" key="2">
    <source>
        <dbReference type="ARBA" id="ARBA00022741"/>
    </source>
</evidence>
<evidence type="ECO:0000256" key="6">
    <source>
        <dbReference type="SAM" id="MobiDB-lite"/>
    </source>
</evidence>
<dbReference type="PROSITE" id="PS00108">
    <property type="entry name" value="PROTEIN_KINASE_ST"/>
    <property type="match status" value="1"/>
</dbReference>
<keyword evidence="7" id="KW-0812">Transmembrane</keyword>
<feature type="transmembrane region" description="Helical" evidence="7">
    <location>
        <begin position="326"/>
        <end position="345"/>
    </location>
</feature>
<dbReference type="EC" id="2.7.11.1" evidence="9"/>
<dbReference type="InterPro" id="IPR017441">
    <property type="entry name" value="Protein_kinase_ATP_BS"/>
</dbReference>
<evidence type="ECO:0000256" key="1">
    <source>
        <dbReference type="ARBA" id="ARBA00022679"/>
    </source>
</evidence>